<reference evidence="2" key="3">
    <citation type="journal article" date="2000" name="Genome Res.">
        <title>RIKEN integrated sequence analysis (RISA) system--384-format sequencing pipeline with 384 multicapillary sequencer.</title>
        <authorList>
            <person name="Shibata K."/>
            <person name="Itoh M."/>
            <person name="Aizawa K."/>
            <person name="Nagaoka S."/>
            <person name="Sasaki N."/>
            <person name="Carninci P."/>
            <person name="Konno H."/>
            <person name="Akiyama J."/>
            <person name="Nishi K."/>
            <person name="Kitsunai T."/>
            <person name="Tashiro H."/>
            <person name="Itoh M."/>
            <person name="Sumi N."/>
            <person name="Ishii Y."/>
            <person name="Nakamura S."/>
            <person name="Hazama M."/>
            <person name="Nishine T."/>
            <person name="Harada A."/>
            <person name="Yamamoto R."/>
            <person name="Matsumoto H."/>
            <person name="Sakaguchi S."/>
            <person name="Ikegami T."/>
            <person name="Kashiwagi K."/>
            <person name="Fujiwake S."/>
            <person name="Inoue K."/>
            <person name="Togawa Y."/>
            <person name="Izawa M."/>
            <person name="Ohara E."/>
            <person name="Watahiki M."/>
            <person name="Yoneda Y."/>
            <person name="Ishikawa T."/>
            <person name="Ozawa K."/>
            <person name="Tanaka T."/>
            <person name="Matsuura S."/>
            <person name="Kawai J."/>
            <person name="Okazaki Y."/>
            <person name="Muramatsu M."/>
            <person name="Inoue Y."/>
            <person name="Kira A."/>
            <person name="Hayashizaki Y."/>
        </authorList>
    </citation>
    <scope>NUCLEOTIDE SEQUENCE</scope>
    <source>
        <tissue evidence="2">Mammary gland</tissue>
    </source>
</reference>
<dbReference type="MGI" id="MGI:3041246">
    <property type="gene designation" value="Bach2os"/>
</dbReference>
<feature type="transmembrane region" description="Helical" evidence="1">
    <location>
        <begin position="66"/>
        <end position="87"/>
    </location>
</feature>
<reference evidence="2" key="6">
    <citation type="submission" date="2004-03" db="EMBL/GenBank/DDBJ databases">
        <authorList>
            <person name="Arakawa T."/>
            <person name="Carninci P."/>
            <person name="Fukuda S."/>
            <person name="Hashizume W."/>
            <person name="Hayashida K."/>
            <person name="Hori F."/>
            <person name="Iida J."/>
            <person name="Imamura K."/>
            <person name="Imotani K."/>
            <person name="Itoh M."/>
            <person name="Kanagawa S."/>
            <person name="Kawai J."/>
            <person name="Kojima M."/>
            <person name="Konno H."/>
            <person name="Murata M."/>
            <person name="Nakamura M."/>
            <person name="Ninomiya N."/>
            <person name="Nishiyori H."/>
            <person name="Nomura K."/>
            <person name="Ohno M."/>
            <person name="Sakazume N."/>
            <person name="Sano H."/>
            <person name="Sasaki D."/>
            <person name="Shibata K."/>
            <person name="Shiraki T."/>
            <person name="Tagami M."/>
            <person name="Tagami Y."/>
            <person name="Waki K."/>
            <person name="Watahiki A."/>
            <person name="Muramatsu M."/>
            <person name="Hayashizaki Y."/>
        </authorList>
    </citation>
    <scope>NUCLEOTIDE SEQUENCE</scope>
    <source>
        <tissue evidence="2">Mammary gland</tissue>
    </source>
</reference>
<name>Q3UMG0_MOUSE</name>
<protein>
    <submittedName>
        <fullName evidence="2">Uncharacterized protein</fullName>
    </submittedName>
</protein>
<sequence length="103" mass="11685">MSVPVSPVESHPTQEGELWLFLQLSRAKESIIIFLSATEMAGRPCQNPVSVGFFITMLKETLKIPLLLSSTFTASTWDFFFLFLFFFETGSHYVELAVLKLTM</sequence>
<dbReference type="EMBL" id="AK144923">
    <property type="protein sequence ID" value="BAE26138.1"/>
    <property type="molecule type" value="mRNA"/>
</dbReference>
<gene>
    <name evidence="3" type="primary">Bach2os</name>
    <name evidence="3" type="synonym">BC024582</name>
</gene>
<reference evidence="2" key="4">
    <citation type="journal article" date="2001" name="Nature">
        <title>Functional annotation of a full-length mouse cDNA collection.</title>
        <authorList>
            <consortium name="The RIKEN Genome Exploration Research Group Phase II Team and the FANTOM Consortium"/>
        </authorList>
    </citation>
    <scope>NUCLEOTIDE SEQUENCE</scope>
    <source>
        <tissue evidence="2">Mammary gland</tissue>
    </source>
</reference>
<dbReference type="AGR" id="MGI:3041246"/>
<keyword evidence="1" id="KW-0472">Membrane</keyword>
<organism evidence="2">
    <name type="scientific">Mus musculus</name>
    <name type="common">Mouse</name>
    <dbReference type="NCBI Taxonomy" id="10090"/>
    <lineage>
        <taxon>Eukaryota</taxon>
        <taxon>Metazoa</taxon>
        <taxon>Chordata</taxon>
        <taxon>Craniata</taxon>
        <taxon>Vertebrata</taxon>
        <taxon>Euteleostomi</taxon>
        <taxon>Mammalia</taxon>
        <taxon>Eutheria</taxon>
        <taxon>Euarchontoglires</taxon>
        <taxon>Glires</taxon>
        <taxon>Rodentia</taxon>
        <taxon>Myomorpha</taxon>
        <taxon>Muroidea</taxon>
        <taxon>Muridae</taxon>
        <taxon>Murinae</taxon>
        <taxon>Mus</taxon>
        <taxon>Mus</taxon>
    </lineage>
</organism>
<reference evidence="2" key="1">
    <citation type="journal article" date="1999" name="Methods Enzymol.">
        <title>High-efficiency full-length cDNA cloning.</title>
        <authorList>
            <person name="Carninci P."/>
            <person name="Hayashizaki Y."/>
        </authorList>
    </citation>
    <scope>NUCLEOTIDE SEQUENCE</scope>
    <source>
        <tissue evidence="2">Mammary gland</tissue>
    </source>
</reference>
<evidence type="ECO:0000313" key="2">
    <source>
        <dbReference type="EMBL" id="BAE26138.1"/>
    </source>
</evidence>
<reference evidence="2" key="5">
    <citation type="journal article" date="2002" name="Nature">
        <title>Analysis of the mouse transcriptome based on functional annotation of 60,770 full-length cDNAs.</title>
        <authorList>
            <consortium name="The FANTOM Consortium and the RIKEN Genome Exploration Research Group Phase I and II Team"/>
        </authorList>
    </citation>
    <scope>NUCLEOTIDE SEQUENCE</scope>
    <source>
        <tissue evidence="2">Mammary gland</tissue>
    </source>
</reference>
<dbReference type="AlphaFoldDB" id="Q3UMG0"/>
<keyword evidence="1" id="KW-0812">Transmembrane</keyword>
<proteinExistence type="evidence at transcript level"/>
<reference evidence="2" key="2">
    <citation type="journal article" date="2000" name="Genome Res.">
        <title>Normalization and subtraction of cap-trapper-selected cDNAs to prepare full-length cDNA libraries for rapid discovery of new genes.</title>
        <authorList>
            <person name="Carninci P."/>
            <person name="Shibata Y."/>
            <person name="Hayatsu N."/>
            <person name="Sugahara Y."/>
            <person name="Shibata K."/>
            <person name="Itoh M."/>
            <person name="Konno H."/>
            <person name="Okazaki Y."/>
            <person name="Muramatsu M."/>
            <person name="Hayashizaki Y."/>
        </authorList>
    </citation>
    <scope>NUCLEOTIDE SEQUENCE</scope>
    <source>
        <tissue evidence="2">Mammary gland</tissue>
    </source>
</reference>
<reference evidence="2" key="7">
    <citation type="journal article" date="2005" name="Science">
        <title>The Transcriptional Landscape of the Mammalian Genome.</title>
        <authorList>
            <consortium name="The FANTOM Consortium"/>
            <consortium name="Riken Genome Exploration Research Group and Genome Science Group (Genome Network Project Core Group)"/>
        </authorList>
    </citation>
    <scope>NUCLEOTIDE SEQUENCE</scope>
    <source>
        <tissue evidence="2">Mammary gland</tissue>
    </source>
</reference>
<accession>Q3UMG0</accession>
<reference evidence="2" key="8">
    <citation type="journal article" date="2005" name="Science">
        <title>Antisense Transcription in the Mammalian Transcriptome.</title>
        <authorList>
            <consortium name="RIKEN Genome Exploration Research Group and Genome Science Group (Genome Network Project Core Group) and the FANTOM Consortium"/>
        </authorList>
    </citation>
    <scope>NUCLEOTIDE SEQUENCE</scope>
    <source>
        <tissue evidence="2">Mammary gland</tissue>
    </source>
</reference>
<evidence type="ECO:0000313" key="3">
    <source>
        <dbReference type="MGI" id="MGI:3041246"/>
    </source>
</evidence>
<keyword evidence="1" id="KW-1133">Transmembrane helix</keyword>
<evidence type="ECO:0000256" key="1">
    <source>
        <dbReference type="SAM" id="Phobius"/>
    </source>
</evidence>